<protein>
    <recommendedName>
        <fullName evidence="4">ERAD-associated E3 ubiquitin-protein ligase component HRD3A</fullName>
    </recommendedName>
</protein>
<evidence type="ECO:0000313" key="2">
    <source>
        <dbReference type="EMBL" id="EDV21237.1"/>
    </source>
</evidence>
<feature type="region of interest" description="Disordered" evidence="1">
    <location>
        <begin position="767"/>
        <end position="798"/>
    </location>
</feature>
<dbReference type="KEGG" id="tad:TRIADDRAFT_60256"/>
<dbReference type="PANTHER" id="PTHR43628:SF1">
    <property type="entry name" value="CHITIN SYNTHASE REGULATORY FACTOR 2-RELATED"/>
    <property type="match status" value="1"/>
</dbReference>
<accession>B3S7Q7</accession>
<dbReference type="eggNOG" id="KOG1550">
    <property type="taxonomic scope" value="Eukaryota"/>
</dbReference>
<dbReference type="AlphaFoldDB" id="B3S7Q7"/>
<feature type="compositionally biased region" description="Basic and acidic residues" evidence="1">
    <location>
        <begin position="527"/>
        <end position="541"/>
    </location>
</feature>
<keyword evidence="3" id="KW-1185">Reference proteome</keyword>
<dbReference type="Gene3D" id="1.25.40.10">
    <property type="entry name" value="Tetratricopeptide repeat domain"/>
    <property type="match status" value="2"/>
</dbReference>
<evidence type="ECO:0000313" key="3">
    <source>
        <dbReference type="Proteomes" id="UP000009022"/>
    </source>
</evidence>
<dbReference type="InterPro" id="IPR006597">
    <property type="entry name" value="Sel1-like"/>
</dbReference>
<dbReference type="EMBL" id="DS985254">
    <property type="protein sequence ID" value="EDV21237.1"/>
    <property type="molecule type" value="Genomic_DNA"/>
</dbReference>
<dbReference type="GeneID" id="6757417"/>
<feature type="compositionally biased region" description="Low complexity" evidence="1">
    <location>
        <begin position="770"/>
        <end position="788"/>
    </location>
</feature>
<dbReference type="HOGENOM" id="CLU_280104_0_0_1"/>
<name>B3S7Q7_TRIAD</name>
<proteinExistence type="predicted"/>
<dbReference type="SUPFAM" id="SSF81901">
    <property type="entry name" value="HCP-like"/>
    <property type="match status" value="2"/>
</dbReference>
<dbReference type="InParanoid" id="B3S7Q7"/>
<dbReference type="CTD" id="6757417"/>
<dbReference type="Proteomes" id="UP000009022">
    <property type="component" value="Unassembled WGS sequence"/>
</dbReference>
<reference evidence="2 3" key="1">
    <citation type="journal article" date="2008" name="Nature">
        <title>The Trichoplax genome and the nature of placozoans.</title>
        <authorList>
            <person name="Srivastava M."/>
            <person name="Begovic E."/>
            <person name="Chapman J."/>
            <person name="Putnam N.H."/>
            <person name="Hellsten U."/>
            <person name="Kawashima T."/>
            <person name="Kuo A."/>
            <person name="Mitros T."/>
            <person name="Salamov A."/>
            <person name="Carpenter M.L."/>
            <person name="Signorovitch A.Y."/>
            <person name="Moreno M.A."/>
            <person name="Kamm K."/>
            <person name="Grimwood J."/>
            <person name="Schmutz J."/>
            <person name="Shapiro H."/>
            <person name="Grigoriev I.V."/>
            <person name="Buss L.W."/>
            <person name="Schierwater B."/>
            <person name="Dellaporta S.L."/>
            <person name="Rokhsar D.S."/>
        </authorList>
    </citation>
    <scope>NUCLEOTIDE SEQUENCE [LARGE SCALE GENOMIC DNA]</scope>
    <source>
        <strain evidence="2 3">Grell-BS-1999</strain>
    </source>
</reference>
<dbReference type="STRING" id="10228.B3S7Q7"/>
<organism evidence="2 3">
    <name type="scientific">Trichoplax adhaerens</name>
    <name type="common">Trichoplax reptans</name>
    <dbReference type="NCBI Taxonomy" id="10228"/>
    <lineage>
        <taxon>Eukaryota</taxon>
        <taxon>Metazoa</taxon>
        <taxon>Placozoa</taxon>
        <taxon>Uniplacotomia</taxon>
        <taxon>Trichoplacea</taxon>
        <taxon>Trichoplacidae</taxon>
        <taxon>Trichoplax</taxon>
    </lineage>
</organism>
<dbReference type="Pfam" id="PF08238">
    <property type="entry name" value="Sel1"/>
    <property type="match status" value="7"/>
</dbReference>
<evidence type="ECO:0000256" key="1">
    <source>
        <dbReference type="SAM" id="MobiDB-lite"/>
    </source>
</evidence>
<gene>
    <name evidence="2" type="ORF">TRIADDRAFT_60256</name>
</gene>
<dbReference type="PANTHER" id="PTHR43628">
    <property type="entry name" value="ACTIVATOR OF C KINASE PROTEIN 1-RELATED"/>
    <property type="match status" value="1"/>
</dbReference>
<dbReference type="OrthoDB" id="2384430at2759"/>
<feature type="region of interest" description="Disordered" evidence="1">
    <location>
        <begin position="527"/>
        <end position="551"/>
    </location>
</feature>
<evidence type="ECO:0008006" key="4">
    <source>
        <dbReference type="Google" id="ProtNLM"/>
    </source>
</evidence>
<dbReference type="InterPro" id="IPR011990">
    <property type="entry name" value="TPR-like_helical_dom_sf"/>
</dbReference>
<dbReference type="InterPro" id="IPR052945">
    <property type="entry name" value="Mitotic_Regulator"/>
</dbReference>
<dbReference type="RefSeq" id="XP_002116204.1">
    <property type="nucleotide sequence ID" value="XM_002116168.1"/>
</dbReference>
<dbReference type="PhylomeDB" id="B3S7Q7"/>
<sequence length="1123" mass="128062">MDTMSTVSSATISRSQSGILDSQSNPLLDRYLNKNYINDLMNNVFQHYLFLSETDSNSHIHFQLGYIYHHGFGSVPKNLNKAFYHYQLASDAKHPAAQYMLYKLYGSDPAKSDCYVRIVSEDELVDLKVRTYVKSAAQDNHYCKANLTLWKAYRKSQLWHDIINRAVERYKQILTDVSEGRRTMETDQLAETYNEIGYLTVQLNLNNSASIYRRAMDYFTRACQLGNGAAYFNVGCMMYHNSFGVKRDELKIQEYCLKAAERHHPRALYVLARQKLNPRINCEDDCLLAYSYLRDSCTYRYSSTLLELGYVYLMGIGGQMKNFNIARQFFEEAAVAFDYTDSFGNIRAFHVLGYMYEQGLGCDIDYSRSACYYAYAARKNSYESYCKLAKLIEKNRIPSRDVNDAIQLYQLAIDASYHAVGYANYRLGKLYCREGAAYYDDRLACKHFVEAFRYYDEAVRQKEPTAGQCYHIGVMYQYGYGVKADGGKAIDFYRLAMNCAGLTYNILDKWYGKKAKRQYDQYLTRQDHANQEENGQDDRHNSNYNSDRPNRPILSAFTDAAEMRQSLNDLDGFRLDSKGLQVEQIELLPLLSLYDQCENLSTDPSEIPSILDEKLTTEFQSLAADNLQVKDIFLEGYIQLLKEEIVNLDNQQRNIDTAIENLKTNLTSDERDTSQELARLIQESEDYTKIRNDKMKKISNLQHVQNYPPLCTFYHSCRLSLIKALLIPSLERLDTSGEIFFDPTVNMELKTISSQLLLSDNNSPSLAKKLTASPTPSSSSAAAASSSSTHRHRLSHPSRQERLKITRIGLQRVEKIADKIARMLTLSYENQLLCVTSCGAKLLGQCALEFVQCYLPHQYDQSEPLPASVVEFDEWIIHTFIQGITANNHETEQTLPVSNRRVPCVVMGTEWTVYGVFKKPSLMTSDGDYFATSTSDPAKYGYRYVNRKELEQIKLQTQEIEVTITTPASTTLSSSSSTSVDLSLAVQEQSTTTTSSNQLLATPTTVQEMSTSRILARENDLLNQQVCELMNEVQKLKKSAYNAQDDVDASNESQQLTSNDKILQPLLQEVKQLRSDVNLLKKILISKASSDEQQDLANLVRELALTRSDTAETLSGMFLFCLL</sequence>
<dbReference type="SMART" id="SM00671">
    <property type="entry name" value="SEL1"/>
    <property type="match status" value="7"/>
</dbReference>